<evidence type="ECO:0000313" key="3">
    <source>
        <dbReference type="Proteomes" id="UP000245884"/>
    </source>
</evidence>
<keyword evidence="3" id="KW-1185">Reference proteome</keyword>
<accession>A0A316UMS0</accession>
<proteinExistence type="predicted"/>
<protein>
    <submittedName>
        <fullName evidence="2">Uncharacterized protein</fullName>
    </submittedName>
</protein>
<dbReference type="Proteomes" id="UP000245884">
    <property type="component" value="Unassembled WGS sequence"/>
</dbReference>
<feature type="region of interest" description="Disordered" evidence="1">
    <location>
        <begin position="1"/>
        <end position="34"/>
    </location>
</feature>
<reference evidence="2 3" key="1">
    <citation type="journal article" date="2018" name="Mol. Biol. Evol.">
        <title>Broad Genomic Sampling Reveals a Smut Pathogenic Ancestry of the Fungal Clade Ustilaginomycotina.</title>
        <authorList>
            <person name="Kijpornyongpan T."/>
            <person name="Mondo S.J."/>
            <person name="Barry K."/>
            <person name="Sandor L."/>
            <person name="Lee J."/>
            <person name="Lipzen A."/>
            <person name="Pangilinan J."/>
            <person name="LaButti K."/>
            <person name="Hainaut M."/>
            <person name="Henrissat B."/>
            <person name="Grigoriev I.V."/>
            <person name="Spatafora J.W."/>
            <person name="Aime M.C."/>
        </authorList>
    </citation>
    <scope>NUCLEOTIDE SEQUENCE [LARGE SCALE GENOMIC DNA]</scope>
    <source>
        <strain evidence="2 3">MCA 5214</strain>
    </source>
</reference>
<dbReference type="GeneID" id="37031392"/>
<evidence type="ECO:0000256" key="1">
    <source>
        <dbReference type="SAM" id="MobiDB-lite"/>
    </source>
</evidence>
<gene>
    <name evidence="2" type="ORF">BDZ90DRAFT_40685</name>
</gene>
<name>A0A316UMS0_9BASI</name>
<dbReference type="RefSeq" id="XP_025361142.1">
    <property type="nucleotide sequence ID" value="XM_025509569.1"/>
</dbReference>
<organism evidence="2 3">
    <name type="scientific">Jaminaea rosea</name>
    <dbReference type="NCBI Taxonomy" id="1569628"/>
    <lineage>
        <taxon>Eukaryota</taxon>
        <taxon>Fungi</taxon>
        <taxon>Dikarya</taxon>
        <taxon>Basidiomycota</taxon>
        <taxon>Ustilaginomycotina</taxon>
        <taxon>Exobasidiomycetes</taxon>
        <taxon>Microstromatales</taxon>
        <taxon>Microstromatales incertae sedis</taxon>
        <taxon>Jaminaea</taxon>
    </lineage>
</organism>
<dbReference type="EMBL" id="KZ819671">
    <property type="protein sequence ID" value="PWN26530.1"/>
    <property type="molecule type" value="Genomic_DNA"/>
</dbReference>
<dbReference type="AlphaFoldDB" id="A0A316UMS0"/>
<evidence type="ECO:0000313" key="2">
    <source>
        <dbReference type="EMBL" id="PWN26530.1"/>
    </source>
</evidence>
<sequence length="163" mass="16961">MAGATRPLAAKARPSPSVSAAAALTRNQPPAMASTRAMTVSTSRIGNIGPSLAQQIPDPWPLYQAYGLVDSVVPSKLPRRCRSGSRSSDAMGLPMLAITDISSNSSKTFTLHDSPANGSTTILPSVTDTLQCTRSSITLEPVEADAVSPPACCLALWLLSLRA</sequence>
<feature type="compositionally biased region" description="Low complexity" evidence="1">
    <location>
        <begin position="9"/>
        <end position="23"/>
    </location>
</feature>